<reference evidence="2" key="3">
    <citation type="submission" date="2021-06" db="EMBL/GenBank/DDBJ databases">
        <title>Genomic Description and Analysis of Intracellular Bacteria, Candidatus Berkiella cookevillensis and Candidatus Berkiella aquae.</title>
        <authorList>
            <person name="Kidane D.T."/>
            <person name="Mehari Y.T."/>
            <person name="Rice F.C."/>
            <person name="Arivett B.A."/>
            <person name="Farone A.L."/>
            <person name="Berk S.G."/>
            <person name="Farone M.B."/>
        </authorList>
    </citation>
    <scope>NUCLEOTIDE SEQUENCE</scope>
    <source>
        <strain evidence="2">CC99</strain>
    </source>
</reference>
<accession>A0A0Q9YCQ4</accession>
<evidence type="ECO:0008006" key="4">
    <source>
        <dbReference type="Google" id="ProtNLM"/>
    </source>
</evidence>
<name>A0A0Q9YCQ4_9GAMM</name>
<reference evidence="2" key="2">
    <citation type="journal article" date="2016" name="Genome Announc.">
        <title>Draft Genome Sequences of Two Novel Amoeba-Resistant Intranuclear Bacteria, 'Candidatus Berkiella cookevillensis' and 'Candidatus Berkiella aquae'.</title>
        <authorList>
            <person name="Mehari Y.T."/>
            <person name="Arivett B.A."/>
            <person name="Farone A.L."/>
            <person name="Gunderson J.H."/>
            <person name="Farone M.B."/>
        </authorList>
    </citation>
    <scope>NUCLEOTIDE SEQUENCE</scope>
    <source>
        <strain evidence="2">CC99</strain>
    </source>
</reference>
<gene>
    <name evidence="2" type="ORF">CC99x_004140</name>
    <name evidence="1" type="ORF">CC99x_01537</name>
</gene>
<organism evidence="1">
    <name type="scientific">Candidatus Berkiella cookevillensis</name>
    <dbReference type="NCBI Taxonomy" id="437022"/>
    <lineage>
        <taxon>Bacteria</taxon>
        <taxon>Pseudomonadati</taxon>
        <taxon>Pseudomonadota</taxon>
        <taxon>Gammaproteobacteria</taxon>
        <taxon>Candidatus Berkiellales</taxon>
        <taxon>Candidatus Berkiellaceae</taxon>
        <taxon>Candidatus Berkiella</taxon>
    </lineage>
</organism>
<reference evidence="1" key="1">
    <citation type="submission" date="2015-09" db="EMBL/GenBank/DDBJ databases">
        <title>Draft Genome Sequences of Two Novel Amoeba-resistant Intranuclear Bacteria, Candidatus Berkiella cookevillensis and Candidatus Berkiella aquae.</title>
        <authorList>
            <person name="Mehari Y.T."/>
            <person name="Arivett B.A."/>
            <person name="Farone A.L."/>
            <person name="Gunderson J.H."/>
            <person name="Farone M.B."/>
        </authorList>
    </citation>
    <scope>NUCLEOTIDE SEQUENCE [LARGE SCALE GENOMIC DNA]</scope>
    <source>
        <strain evidence="1">CC99</strain>
    </source>
</reference>
<dbReference type="EMBL" id="LKHV01000007">
    <property type="protein sequence ID" value="KRG18325.1"/>
    <property type="molecule type" value="Genomic_DNA"/>
</dbReference>
<comment type="caution">
    <text evidence="1">The sequence shown here is derived from an EMBL/GenBank/DDBJ whole genome shotgun (WGS) entry which is preliminary data.</text>
</comment>
<proteinExistence type="predicted"/>
<dbReference type="Proteomes" id="UP000051494">
    <property type="component" value="Unassembled WGS sequence"/>
</dbReference>
<dbReference type="RefSeq" id="WP_057624629.1">
    <property type="nucleotide sequence ID" value="NZ_LKHV02000001.1"/>
</dbReference>
<keyword evidence="3" id="KW-1185">Reference proteome</keyword>
<evidence type="ECO:0000313" key="2">
    <source>
        <dbReference type="EMBL" id="MCS5708088.1"/>
    </source>
</evidence>
<dbReference type="AlphaFoldDB" id="A0A0Q9YCQ4"/>
<protein>
    <recommendedName>
        <fullName evidence="4">IrrE N-terminal-like domain-containing protein</fullName>
    </recommendedName>
</protein>
<dbReference type="EMBL" id="LKHV02000001">
    <property type="protein sequence ID" value="MCS5708088.1"/>
    <property type="molecule type" value="Genomic_DNA"/>
</dbReference>
<dbReference type="STRING" id="437022.CC99x_01537"/>
<evidence type="ECO:0000313" key="1">
    <source>
        <dbReference type="EMBL" id="KRG18325.1"/>
    </source>
</evidence>
<sequence length="188" mass="21887">MYLRSQAVWQKKLDEAITLLKKWGTYVAESTLKIIASKEVVIMPFSDFTLPDIDSALDWVSSKAKRLKLKKLVKHQKNKVIKELEVEFRGLCIENRIYIDSNLDPVKFAKTLTHEVNHYLNRDEPLPEGDAGVYQNELRAYISEKLVYGRPITKQYLKTLAEKVSQIYKVPLPEKITFPRGKYTVSRR</sequence>
<evidence type="ECO:0000313" key="3">
    <source>
        <dbReference type="Proteomes" id="UP000051494"/>
    </source>
</evidence>